<proteinExistence type="predicted"/>
<organism evidence="2">
    <name type="scientific">Setaria italica</name>
    <name type="common">Foxtail millet</name>
    <name type="synonym">Panicum italicum</name>
    <dbReference type="NCBI Taxonomy" id="4555"/>
    <lineage>
        <taxon>Eukaryota</taxon>
        <taxon>Viridiplantae</taxon>
        <taxon>Streptophyta</taxon>
        <taxon>Embryophyta</taxon>
        <taxon>Tracheophyta</taxon>
        <taxon>Spermatophyta</taxon>
        <taxon>Magnoliopsida</taxon>
        <taxon>Liliopsida</taxon>
        <taxon>Poales</taxon>
        <taxon>Poaceae</taxon>
        <taxon>PACMAD clade</taxon>
        <taxon>Panicoideae</taxon>
        <taxon>Panicodae</taxon>
        <taxon>Paniceae</taxon>
        <taxon>Cenchrinae</taxon>
        <taxon>Setaria</taxon>
    </lineage>
</organism>
<reference evidence="2" key="1">
    <citation type="journal article" date="2012" name="Nat. Biotechnol.">
        <title>Reference genome sequence of the model plant Setaria.</title>
        <authorList>
            <person name="Bennetzen J.L."/>
            <person name="Schmutz J."/>
            <person name="Wang H."/>
            <person name="Percifield R."/>
            <person name="Hawkins J."/>
            <person name="Pontaroli A.C."/>
            <person name="Estep M."/>
            <person name="Feng L."/>
            <person name="Vaughn J.N."/>
            <person name="Grimwood J."/>
            <person name="Jenkins J."/>
            <person name="Barry K."/>
            <person name="Lindquist E."/>
            <person name="Hellsten U."/>
            <person name="Deshpande S."/>
            <person name="Wang X."/>
            <person name="Wu X."/>
            <person name="Mitros T."/>
            <person name="Triplett J."/>
            <person name="Yang X."/>
            <person name="Ye C.Y."/>
            <person name="Mauro-Herrera M."/>
            <person name="Wang L."/>
            <person name="Li P."/>
            <person name="Sharma M."/>
            <person name="Sharma R."/>
            <person name="Ronald P.C."/>
            <person name="Panaud O."/>
            <person name="Kellogg E.A."/>
            <person name="Brutnell T.P."/>
            <person name="Doust A.N."/>
            <person name="Tuskan G.A."/>
            <person name="Rokhsar D."/>
            <person name="Devos K.M."/>
        </authorList>
    </citation>
    <scope>NUCLEOTIDE SEQUENCE [LARGE SCALE GENOMIC DNA]</scope>
    <source>
        <strain evidence="2">Yugu1</strain>
    </source>
</reference>
<feature type="region of interest" description="Disordered" evidence="1">
    <location>
        <begin position="1"/>
        <end position="55"/>
    </location>
</feature>
<reference evidence="2" key="2">
    <citation type="submission" date="2015-07" db="EMBL/GenBank/DDBJ databases">
        <authorList>
            <person name="Noorani M."/>
        </authorList>
    </citation>
    <scope>NUCLEOTIDE SEQUENCE</scope>
    <source>
        <strain evidence="2">Yugu1</strain>
    </source>
</reference>
<dbReference type="EMBL" id="CM003533">
    <property type="protein sequence ID" value="RCV31975.1"/>
    <property type="molecule type" value="Genomic_DNA"/>
</dbReference>
<gene>
    <name evidence="2" type="ORF">SETIT_6G221200v2</name>
</gene>
<dbReference type="AlphaFoldDB" id="A0A368RP67"/>
<accession>A0A368RP67</accession>
<sequence>MPPFPDAATTSGAEQHAEGPVGCGAGLPAPSPRGRRGTSDVGPQAGAPPSQDGIGMRRNFFIDLLAHEVNDWRKTFLT</sequence>
<protein>
    <submittedName>
        <fullName evidence="2">Uncharacterized protein</fullName>
    </submittedName>
</protein>
<evidence type="ECO:0000256" key="1">
    <source>
        <dbReference type="SAM" id="MobiDB-lite"/>
    </source>
</evidence>
<name>A0A368RP67_SETIT</name>
<evidence type="ECO:0000313" key="2">
    <source>
        <dbReference type="EMBL" id="RCV31975.1"/>
    </source>
</evidence>